<dbReference type="Gene3D" id="3.60.15.10">
    <property type="entry name" value="Ribonuclease Z/Hydroxyacylglutathione hydrolase-like"/>
    <property type="match status" value="1"/>
</dbReference>
<dbReference type="InterPro" id="IPR052159">
    <property type="entry name" value="Competence_DNA_uptake"/>
</dbReference>
<protein>
    <recommendedName>
        <fullName evidence="3">Metallo-beta-lactamase domain-containing protein</fullName>
    </recommendedName>
</protein>
<dbReference type="InterPro" id="IPR036866">
    <property type="entry name" value="RibonucZ/Hydroxyglut_hydro"/>
</dbReference>
<dbReference type="InParanoid" id="A0A1X7TNQ0"/>
<evidence type="ECO:0008006" key="3">
    <source>
        <dbReference type="Google" id="ProtNLM"/>
    </source>
</evidence>
<dbReference type="PANTHER" id="PTHR30619:SF1">
    <property type="entry name" value="RECOMBINATION PROTEIN 2"/>
    <property type="match status" value="1"/>
</dbReference>
<accession>A0A1X7TNQ0</accession>
<dbReference type="PANTHER" id="PTHR30619">
    <property type="entry name" value="DNA INTERNALIZATION/COMPETENCE PROTEIN COMEC/REC2"/>
    <property type="match status" value="1"/>
</dbReference>
<dbReference type="OrthoDB" id="10070994at2759"/>
<keyword evidence="1" id="KW-0732">Signal</keyword>
<reference evidence="2" key="1">
    <citation type="submission" date="2017-05" db="UniProtKB">
        <authorList>
            <consortium name="EnsemblMetazoa"/>
        </authorList>
    </citation>
    <scope>IDENTIFICATION</scope>
</reference>
<name>A0A1X7TNQ0_AMPQE</name>
<evidence type="ECO:0000313" key="2">
    <source>
        <dbReference type="EnsemblMetazoa" id="Aqu2.1.16505_001"/>
    </source>
</evidence>
<organism evidence="2">
    <name type="scientific">Amphimedon queenslandica</name>
    <name type="common">Sponge</name>
    <dbReference type="NCBI Taxonomy" id="400682"/>
    <lineage>
        <taxon>Eukaryota</taxon>
        <taxon>Metazoa</taxon>
        <taxon>Porifera</taxon>
        <taxon>Demospongiae</taxon>
        <taxon>Heteroscleromorpha</taxon>
        <taxon>Haplosclerida</taxon>
        <taxon>Niphatidae</taxon>
        <taxon>Amphimedon</taxon>
    </lineage>
</organism>
<feature type="chain" id="PRO_5010887497" description="Metallo-beta-lactamase domain-containing protein" evidence="1">
    <location>
        <begin position="19"/>
        <end position="366"/>
    </location>
</feature>
<dbReference type="AlphaFoldDB" id="A0A1X7TNQ0"/>
<evidence type="ECO:0000256" key="1">
    <source>
        <dbReference type="SAM" id="SignalP"/>
    </source>
</evidence>
<sequence>MKMSLIDILSLLFKVAVSIPPIPDADDQLHIYALPVGQGDCTVIQCPFGYGDPVKGTVTIIDAGSSKFLGMKNSDIVDFLAGTELHLVVLTHSDKDHINYMNHILNSYAKKVPVYHSCEWATYTKNISSNNADPRQVPYCYSIKDCAKKLNLCPNYQPDPNAANSVTLSIVASAYKQCVHAGDEANNEDSIISKVTYVGKSTLITGDFELPKDHMRLFLDLAGPDLKSDIYKVSHHGAYTYTNNKANRPEFLDAIGASYVFSSSGFKYPYNHPRCQIYDYYDAKFSDNAVAKHPYTCYNSKYEDDYKIINTRKPIYVTSVYLKTWLHVFGFNSEVYMYHMIVKFDITITGRINVETMEVRDVKDEL</sequence>
<proteinExistence type="predicted"/>
<feature type="signal peptide" evidence="1">
    <location>
        <begin position="1"/>
        <end position="18"/>
    </location>
</feature>
<dbReference type="SUPFAM" id="SSF56281">
    <property type="entry name" value="Metallo-hydrolase/oxidoreductase"/>
    <property type="match status" value="1"/>
</dbReference>
<dbReference type="EnsemblMetazoa" id="Aqu2.1.16505_001">
    <property type="protein sequence ID" value="Aqu2.1.16505_001"/>
    <property type="gene ID" value="Aqu2.1.16505"/>
</dbReference>